<gene>
    <name evidence="2" type="ORF">B5C08_02455</name>
</gene>
<dbReference type="EMBL" id="MWUU01000002">
    <property type="protein sequence ID" value="PCF56917.1"/>
    <property type="molecule type" value="Genomic_DNA"/>
</dbReference>
<dbReference type="PROSITE" id="PS51257">
    <property type="entry name" value="PROKAR_LIPOPROTEIN"/>
    <property type="match status" value="1"/>
</dbReference>
<feature type="compositionally biased region" description="Basic and acidic residues" evidence="1">
    <location>
        <begin position="35"/>
        <end position="63"/>
    </location>
</feature>
<evidence type="ECO:0000313" key="3">
    <source>
        <dbReference type="Proteomes" id="UP000218335"/>
    </source>
</evidence>
<reference evidence="2 3" key="1">
    <citation type="journal article" date="2017" name="PLoS ONE">
        <title>Development of a real-time PCR for detection of Staphylococcus pseudintermedius using a novel automated comparison of whole-genome sequences.</title>
        <authorList>
            <person name="Verstappen K.M."/>
            <person name="Huijbregts L."/>
            <person name="Spaninks M."/>
            <person name="Wagenaar J.A."/>
            <person name="Fluit A.C."/>
            <person name="Duim B."/>
        </authorList>
    </citation>
    <scope>NUCLEOTIDE SEQUENCE [LARGE SCALE GENOMIC DNA]</scope>
    <source>
        <strain evidence="2 3">215070706401-1</strain>
    </source>
</reference>
<organism evidence="2 3">
    <name type="scientific">Staphylococcus delphini</name>
    <dbReference type="NCBI Taxonomy" id="53344"/>
    <lineage>
        <taxon>Bacteria</taxon>
        <taxon>Bacillati</taxon>
        <taxon>Bacillota</taxon>
        <taxon>Bacilli</taxon>
        <taxon>Bacillales</taxon>
        <taxon>Staphylococcaceae</taxon>
        <taxon>Staphylococcus</taxon>
        <taxon>Staphylococcus intermedius group</taxon>
    </lineage>
</organism>
<dbReference type="AlphaFoldDB" id="A0A2A4GZY3"/>
<feature type="compositionally biased region" description="Low complexity" evidence="1">
    <location>
        <begin position="64"/>
        <end position="98"/>
    </location>
</feature>
<dbReference type="Proteomes" id="UP000218335">
    <property type="component" value="Unassembled WGS sequence"/>
</dbReference>
<accession>A0A2A4GZY3</accession>
<comment type="caution">
    <text evidence="2">The sequence shown here is derived from an EMBL/GenBank/DDBJ whole genome shotgun (WGS) entry which is preliminary data.</text>
</comment>
<evidence type="ECO:0000313" key="2">
    <source>
        <dbReference type="EMBL" id="PCF56917.1"/>
    </source>
</evidence>
<proteinExistence type="predicted"/>
<protein>
    <recommendedName>
        <fullName evidence="4">Lipoprotein</fullName>
    </recommendedName>
</protein>
<feature type="region of interest" description="Disordered" evidence="1">
    <location>
        <begin position="21"/>
        <end position="111"/>
    </location>
</feature>
<dbReference type="RefSeq" id="WP_096591537.1">
    <property type="nucleotide sequence ID" value="NZ_MWRM01000008.1"/>
</dbReference>
<sequence>MKRIAYTLFALLLLLAGCGDKDSKKEEQASTQNNKTEKTANQKDNPSEKEQKEKATAEKEKQSEQAADTENNNEMNSQQQTQQQGNQAQTQNSGNQATVNTQQSPAHPNADDTSKIALAFFGNDIDHYSLTQSEIMKGVYEYQGPGMTSTRQVNQLTLKRMPAIPNAPQGMKFYTVMPAKGNFATIIGVNDNKVFVGGTQGALVDYQKLLTTGKEMNAQSLYQAHKNDPALTTITNKIQITN</sequence>
<name>A0A2A4GZY3_9STAP</name>
<evidence type="ECO:0008006" key="4">
    <source>
        <dbReference type="Google" id="ProtNLM"/>
    </source>
</evidence>
<evidence type="ECO:0000256" key="1">
    <source>
        <dbReference type="SAM" id="MobiDB-lite"/>
    </source>
</evidence>